<sequence>MFWKENRIQFLAFIFSVGILVAGKSIFFPPSKEQTHTFAFPEEVPLAQWQTSFATPIKSLTKTQQNPDLLAKKHYRYVKNDLSLDIEMRYLQNFYYADIGAYIQRNLGIKYSTLVRQQEGIGYYGLGIDKQKAYLSSCINPRGGSTFTHAQFRENRISQDISLNRLIPILLGQEALLDKRCLWVYLSIPLEKSSPEEAYQTLEKAWFSWYQWWQPRFPKP</sequence>
<dbReference type="NCBIfam" id="TIGR04153">
    <property type="entry name" value="cyanosortA_assc"/>
    <property type="match status" value="1"/>
</dbReference>
<gene>
    <name evidence="1" type="ORF">ACX27_28230</name>
</gene>
<name>A0A0M4SQG8_9NOSO</name>
<reference evidence="1 2" key="2">
    <citation type="journal article" date="2016" name="Genome Announc.">
        <title>Draft Genome Sequence of the N2-Fixing Cyanobacterium Nostoc piscinale CENA21, Isolated from the Brazilian Amazon Floodplain.</title>
        <authorList>
            <person name="Leao T."/>
            <person name="Guimaraes P.I."/>
            <person name="de Melo A.G."/>
            <person name="Ramos R.T."/>
            <person name="Leao P.N."/>
            <person name="Silva A."/>
            <person name="Fiore M.F."/>
            <person name="Schneider M.P."/>
        </authorList>
    </citation>
    <scope>NUCLEOTIDE SEQUENCE [LARGE SCALE GENOMIC DNA]</scope>
    <source>
        <strain evidence="1 2">CENA21</strain>
    </source>
</reference>
<dbReference type="Proteomes" id="UP000062645">
    <property type="component" value="Chromosome"/>
</dbReference>
<dbReference type="KEGG" id="npz:ACX27_28230"/>
<dbReference type="PATRIC" id="fig|224013.5.peg.6748"/>
<protein>
    <recommendedName>
        <fullName evidence="3">Cyanoexosortase A system-associated protein</fullName>
    </recommendedName>
</protein>
<dbReference type="RefSeq" id="WP_062297443.1">
    <property type="nucleotide sequence ID" value="NZ_CP012036.1"/>
</dbReference>
<evidence type="ECO:0000313" key="2">
    <source>
        <dbReference type="Proteomes" id="UP000062645"/>
    </source>
</evidence>
<organism evidence="1 2">
    <name type="scientific">Nostoc piscinale CENA21</name>
    <dbReference type="NCBI Taxonomy" id="224013"/>
    <lineage>
        <taxon>Bacteria</taxon>
        <taxon>Bacillati</taxon>
        <taxon>Cyanobacteriota</taxon>
        <taxon>Cyanophyceae</taxon>
        <taxon>Nostocales</taxon>
        <taxon>Nostocaceae</taxon>
        <taxon>Nostoc</taxon>
    </lineage>
</organism>
<accession>A0A0M4SQG8</accession>
<evidence type="ECO:0008006" key="3">
    <source>
        <dbReference type="Google" id="ProtNLM"/>
    </source>
</evidence>
<reference evidence="2" key="1">
    <citation type="submission" date="2015-07" db="EMBL/GenBank/DDBJ databases">
        <title>Genome Of Nitrogen-Fixing Cyanobacterium Nostoc piscinale CENA21 From Solimoes/Amazon River Floodplain Sediments And Comparative Genomics To Uncover Biosynthetic Natural Products Potential.</title>
        <authorList>
            <person name="Leao T.F."/>
            <person name="Leao P.N."/>
            <person name="Guimaraes P.I."/>
            <person name="de Melo A.G.C."/>
            <person name="Ramos R.T.J."/>
            <person name="Silva A."/>
            <person name="Fiore M.F."/>
            <person name="Schneider M.P.C."/>
        </authorList>
    </citation>
    <scope>NUCLEOTIDE SEQUENCE [LARGE SCALE GENOMIC DNA]</scope>
    <source>
        <strain evidence="2">CENA21</strain>
    </source>
</reference>
<keyword evidence="2" id="KW-1185">Reference proteome</keyword>
<dbReference type="OrthoDB" id="582709at2"/>
<dbReference type="InterPro" id="IPR026411">
    <property type="entry name" value="Cyanosort_A_assoc"/>
</dbReference>
<evidence type="ECO:0000313" key="1">
    <source>
        <dbReference type="EMBL" id="ALF55860.1"/>
    </source>
</evidence>
<dbReference type="STRING" id="224013.ACX27_28230"/>
<dbReference type="EMBL" id="CP012036">
    <property type="protein sequence ID" value="ALF55860.1"/>
    <property type="molecule type" value="Genomic_DNA"/>
</dbReference>
<proteinExistence type="predicted"/>
<dbReference type="AlphaFoldDB" id="A0A0M4SQG8"/>